<reference evidence="1 2" key="1">
    <citation type="submission" date="2024-04" db="EMBL/GenBank/DDBJ databases">
        <authorList>
            <person name="Waldvogel A.-M."/>
            <person name="Schoenle A."/>
        </authorList>
    </citation>
    <scope>NUCLEOTIDE SEQUENCE [LARGE SCALE GENOMIC DNA]</scope>
</reference>
<dbReference type="Proteomes" id="UP001497482">
    <property type="component" value="Chromosome 2"/>
</dbReference>
<sequence>MFPTHLCPLKPRCIPMLSALHPTSNLTEPEGDLLMDVEGCSGPTAINSSPARIGLPGSLGSYGPDAVGETCTVPVTLYFRSLN</sequence>
<dbReference type="EMBL" id="OZ035824">
    <property type="protein sequence ID" value="CAL1592582.1"/>
    <property type="molecule type" value="Genomic_DNA"/>
</dbReference>
<evidence type="ECO:0000313" key="2">
    <source>
        <dbReference type="Proteomes" id="UP001497482"/>
    </source>
</evidence>
<proteinExistence type="predicted"/>
<gene>
    <name evidence="1" type="ORF">KC01_LOCUS21816</name>
</gene>
<name>A0AAV2KX20_KNICA</name>
<organism evidence="1 2">
    <name type="scientific">Knipowitschia caucasica</name>
    <name type="common">Caucasian dwarf goby</name>
    <name type="synonym">Pomatoschistus caucasicus</name>
    <dbReference type="NCBI Taxonomy" id="637954"/>
    <lineage>
        <taxon>Eukaryota</taxon>
        <taxon>Metazoa</taxon>
        <taxon>Chordata</taxon>
        <taxon>Craniata</taxon>
        <taxon>Vertebrata</taxon>
        <taxon>Euteleostomi</taxon>
        <taxon>Actinopterygii</taxon>
        <taxon>Neopterygii</taxon>
        <taxon>Teleostei</taxon>
        <taxon>Neoteleostei</taxon>
        <taxon>Acanthomorphata</taxon>
        <taxon>Gobiaria</taxon>
        <taxon>Gobiiformes</taxon>
        <taxon>Gobioidei</taxon>
        <taxon>Gobiidae</taxon>
        <taxon>Gobiinae</taxon>
        <taxon>Knipowitschia</taxon>
    </lineage>
</organism>
<evidence type="ECO:0000313" key="1">
    <source>
        <dbReference type="EMBL" id="CAL1592582.1"/>
    </source>
</evidence>
<protein>
    <submittedName>
        <fullName evidence="1">Uncharacterized protein</fullName>
    </submittedName>
</protein>
<accession>A0AAV2KX20</accession>
<keyword evidence="2" id="KW-1185">Reference proteome</keyword>
<dbReference type="AlphaFoldDB" id="A0AAV2KX20"/>